<proteinExistence type="predicted"/>
<dbReference type="InterPro" id="IPR011055">
    <property type="entry name" value="Dup_hybrid_motif"/>
</dbReference>
<keyword evidence="1" id="KW-0732">Signal</keyword>
<evidence type="ECO:0000313" key="3">
    <source>
        <dbReference type="Proteomes" id="UP000772186"/>
    </source>
</evidence>
<accession>A0A953NCX5</accession>
<dbReference type="AlphaFoldDB" id="A0A953NCX5"/>
<organism evidence="2 3">
    <name type="scientific">Mycoplasma tauri</name>
    <dbReference type="NCBI Taxonomy" id="547987"/>
    <lineage>
        <taxon>Bacteria</taxon>
        <taxon>Bacillati</taxon>
        <taxon>Mycoplasmatota</taxon>
        <taxon>Mollicutes</taxon>
        <taxon>Mycoplasmataceae</taxon>
        <taxon>Mycoplasma</taxon>
    </lineage>
</organism>
<dbReference type="Gene3D" id="2.70.70.10">
    <property type="entry name" value="Glucose Permease (Domain IIA)"/>
    <property type="match status" value="1"/>
</dbReference>
<name>A0A953NCX5_9MOLU</name>
<evidence type="ECO:0000256" key="1">
    <source>
        <dbReference type="SAM" id="SignalP"/>
    </source>
</evidence>
<protein>
    <recommendedName>
        <fullName evidence="4">Lipoprotein</fullName>
    </recommendedName>
</protein>
<comment type="caution">
    <text evidence="2">The sequence shown here is derived from an EMBL/GenBank/DDBJ whole genome shotgun (WGS) entry which is preliminary data.</text>
</comment>
<sequence>MRIKRILQNIILPSSVLCASVLAISCAKTNQNYTDEIKKLNEGKIDNVSLDNLHKLANNSKILYWKNPQTDISKISIKNLFLNNFLKNNLMINKQELKNSLESLGLKHSDKISAEIVINEVNRDFSNVEYLSVPLLIKRHIKTVSGEINEFQTRKVVFKIKGLSVDKNIETRKETLYSFLKDKYDVENGLNIVKKDKVSISLNNDFKLDHKLSNLSNKKLNEAIKLRFNDLSDDQYYNNLTLVQKQEQADPKNSEKDLFNIEIKSFEIDPDNYQNYLIKFKLAYGKSSKKISNNSYNLDKNINNIAMDLIYKGTFSSDQIDLEHILKNNAKIELKYDLSFINYPWDKANKDDFIARSKSNQFSYKIDSIKKLDQYGRLGFNLIVDDSKVESLKGKIVYVESGVSPHAYIFNPELQDSQNKFNMILEDIDSNILTKITQNIYDKANRSQILPGGYGELRGFYNSPNLPKQIHLGEDVLVKEGIDIIAPFDADIISFGTAKNEKQFSGVGGRLVLRVKKDQLKNIVSKNNFEDIFEDAEYVYVGIIHLDYAATLPLLQKISSDREIKETEKYITWDVTYNNPIPVKKGTVIAKVGKFENNGGWMPHAHITTWKQENFIKDDNGYLYKTYDYLKRYSRDSAKPGNFVVRVEGVRNGTLPVQDIKTKKSKDEYKTDVNANPIGDEFKENSVRVPYLNIRVDEMDKSLFDPNLIFNFRDNNTLTFEVHDLFKELKNS</sequence>
<feature type="chain" id="PRO_5038097074" description="Lipoprotein" evidence="1">
    <location>
        <begin position="20"/>
        <end position="732"/>
    </location>
</feature>
<reference evidence="2 3" key="1">
    <citation type="submission" date="2021-09" db="EMBL/GenBank/DDBJ databases">
        <title>WGS of Mycoplasma sp. Zaradi2 strains.</title>
        <authorList>
            <person name="Spergser J."/>
        </authorList>
    </citation>
    <scope>NUCLEOTIDE SEQUENCE [LARGE SCALE GENOMIC DNA]</scope>
    <source>
        <strain evidence="2 3">1331</strain>
    </source>
</reference>
<evidence type="ECO:0000313" key="2">
    <source>
        <dbReference type="EMBL" id="MBZ4195290.1"/>
    </source>
</evidence>
<keyword evidence="3" id="KW-1185">Reference proteome</keyword>
<dbReference type="Proteomes" id="UP000772186">
    <property type="component" value="Unassembled WGS sequence"/>
</dbReference>
<gene>
    <name evidence="2" type="ORF">LAD73_00950</name>
</gene>
<dbReference type="NCBIfam" id="NF045981">
    <property type="entry name" value="MSC0775_fam_LP"/>
    <property type="match status" value="1"/>
</dbReference>
<evidence type="ECO:0008006" key="4">
    <source>
        <dbReference type="Google" id="ProtNLM"/>
    </source>
</evidence>
<dbReference type="PROSITE" id="PS51257">
    <property type="entry name" value="PROKAR_LIPOPROTEIN"/>
    <property type="match status" value="1"/>
</dbReference>
<feature type="signal peptide" evidence="1">
    <location>
        <begin position="1"/>
        <end position="19"/>
    </location>
</feature>
<dbReference type="RefSeq" id="WP_223644440.1">
    <property type="nucleotide sequence ID" value="NZ_JAIQBY010000004.1"/>
</dbReference>
<dbReference type="EMBL" id="JAIQBY010000004">
    <property type="protein sequence ID" value="MBZ4195290.1"/>
    <property type="molecule type" value="Genomic_DNA"/>
</dbReference>